<gene>
    <name evidence="9" type="primary">prkC_11</name>
    <name evidence="9" type="ORF">K227x_21100</name>
</gene>
<evidence type="ECO:0000313" key="10">
    <source>
        <dbReference type="Proteomes" id="UP000318538"/>
    </source>
</evidence>
<keyword evidence="4" id="KW-0547">Nucleotide-binding</keyword>
<evidence type="ECO:0000256" key="3">
    <source>
        <dbReference type="ARBA" id="ARBA00022679"/>
    </source>
</evidence>
<dbReference type="PANTHER" id="PTHR43289">
    <property type="entry name" value="MITOGEN-ACTIVATED PROTEIN KINASE KINASE KINASE 20-RELATED"/>
    <property type="match status" value="1"/>
</dbReference>
<dbReference type="SMART" id="SM00220">
    <property type="entry name" value="S_TKc"/>
    <property type="match status" value="1"/>
</dbReference>
<dbReference type="PANTHER" id="PTHR43289:SF6">
    <property type="entry name" value="SERINE_THREONINE-PROTEIN KINASE NEKL-3"/>
    <property type="match status" value="1"/>
</dbReference>
<keyword evidence="5 9" id="KW-0418">Kinase</keyword>
<dbReference type="PROSITE" id="PS00108">
    <property type="entry name" value="PROTEIN_KINASE_ST"/>
    <property type="match status" value="1"/>
</dbReference>
<dbReference type="EC" id="2.7.11.1" evidence="1"/>
<evidence type="ECO:0000256" key="6">
    <source>
        <dbReference type="ARBA" id="ARBA00022840"/>
    </source>
</evidence>
<dbReference type="EMBL" id="CP036525">
    <property type="protein sequence ID" value="QDT03725.1"/>
    <property type="molecule type" value="Genomic_DNA"/>
</dbReference>
<evidence type="ECO:0000256" key="2">
    <source>
        <dbReference type="ARBA" id="ARBA00022527"/>
    </source>
</evidence>
<evidence type="ECO:0000256" key="4">
    <source>
        <dbReference type="ARBA" id="ARBA00022741"/>
    </source>
</evidence>
<dbReference type="Pfam" id="PF00069">
    <property type="entry name" value="Pkinase"/>
    <property type="match status" value="1"/>
</dbReference>
<name>A0A517N9B1_9BACT</name>
<dbReference type="Gene3D" id="3.30.200.20">
    <property type="entry name" value="Phosphorylase Kinase, domain 1"/>
    <property type="match status" value="1"/>
</dbReference>
<keyword evidence="2" id="KW-0723">Serine/threonine-protein kinase</keyword>
<feature type="transmembrane region" description="Helical" evidence="7">
    <location>
        <begin position="501"/>
        <end position="522"/>
    </location>
</feature>
<dbReference type="InterPro" id="IPR000719">
    <property type="entry name" value="Prot_kinase_dom"/>
</dbReference>
<dbReference type="PROSITE" id="PS50011">
    <property type="entry name" value="PROTEIN_KINASE_DOM"/>
    <property type="match status" value="1"/>
</dbReference>
<feature type="domain" description="Protein kinase" evidence="8">
    <location>
        <begin position="73"/>
        <end position="334"/>
    </location>
</feature>
<dbReference type="SUPFAM" id="SSF56112">
    <property type="entry name" value="Protein kinase-like (PK-like)"/>
    <property type="match status" value="1"/>
</dbReference>
<evidence type="ECO:0000259" key="8">
    <source>
        <dbReference type="PROSITE" id="PS50011"/>
    </source>
</evidence>
<organism evidence="9 10">
    <name type="scientific">Rubripirellula lacrimiformis</name>
    <dbReference type="NCBI Taxonomy" id="1930273"/>
    <lineage>
        <taxon>Bacteria</taxon>
        <taxon>Pseudomonadati</taxon>
        <taxon>Planctomycetota</taxon>
        <taxon>Planctomycetia</taxon>
        <taxon>Pirellulales</taxon>
        <taxon>Pirellulaceae</taxon>
        <taxon>Rubripirellula</taxon>
    </lineage>
</organism>
<keyword evidence="10" id="KW-1185">Reference proteome</keyword>
<keyword evidence="3 9" id="KW-0808">Transferase</keyword>
<proteinExistence type="predicted"/>
<keyword evidence="6" id="KW-0067">ATP-binding</keyword>
<dbReference type="CDD" id="cd14014">
    <property type="entry name" value="STKc_PknB_like"/>
    <property type="match status" value="1"/>
</dbReference>
<evidence type="ECO:0000256" key="7">
    <source>
        <dbReference type="SAM" id="Phobius"/>
    </source>
</evidence>
<evidence type="ECO:0000313" key="9">
    <source>
        <dbReference type="EMBL" id="QDT03725.1"/>
    </source>
</evidence>
<reference evidence="9 10" key="1">
    <citation type="submission" date="2019-02" db="EMBL/GenBank/DDBJ databases">
        <title>Deep-cultivation of Planctomycetes and their phenomic and genomic characterization uncovers novel biology.</title>
        <authorList>
            <person name="Wiegand S."/>
            <person name="Jogler M."/>
            <person name="Boedeker C."/>
            <person name="Pinto D."/>
            <person name="Vollmers J."/>
            <person name="Rivas-Marin E."/>
            <person name="Kohn T."/>
            <person name="Peeters S.H."/>
            <person name="Heuer A."/>
            <person name="Rast P."/>
            <person name="Oberbeckmann S."/>
            <person name="Bunk B."/>
            <person name="Jeske O."/>
            <person name="Meyerdierks A."/>
            <person name="Storesund J.E."/>
            <person name="Kallscheuer N."/>
            <person name="Luecker S."/>
            <person name="Lage O.M."/>
            <person name="Pohl T."/>
            <person name="Merkel B.J."/>
            <person name="Hornburger P."/>
            <person name="Mueller R.-W."/>
            <person name="Bruemmer F."/>
            <person name="Labrenz M."/>
            <person name="Spormann A.M."/>
            <person name="Op den Camp H."/>
            <person name="Overmann J."/>
            <person name="Amann R."/>
            <person name="Jetten M.S.M."/>
            <person name="Mascher T."/>
            <person name="Medema M.H."/>
            <person name="Devos D.P."/>
            <person name="Kaster A.-K."/>
            <person name="Ovreas L."/>
            <person name="Rohde M."/>
            <person name="Galperin M.Y."/>
            <person name="Jogler C."/>
        </authorList>
    </citation>
    <scope>NUCLEOTIDE SEQUENCE [LARGE SCALE GENOMIC DNA]</scope>
    <source>
        <strain evidence="9 10">K22_7</strain>
    </source>
</reference>
<sequence>MSTEPSEFTDFESVMADYLERTERGETPDPEAYLRAYPQFADDLGSFFRNHQWFGDSSSLAPPSLAGKRVGPYEIESEIARGGMGVVYRARQQGLDRPVALKLISTGVLASREERRRFRIEAEAAARLHHPGIIAIHEIGSWEGYEYFSMTLVDGPTLQQQVESDHFDDHNAAKVVHDIARAVAYAHRCGIVHRDLKPDNILISEDGRPLITDFGLAKWHREGTMLTRTGQVLGTPNYMSPEQACGRGDGDVANDIYSLGAILYAMLTGRPPHAGTCAAEVLRSVLQDEPEAPRHYRRDVSVVLEKICLKAIRFEPQQRYATADALADDLDKYLTGETTSAEGSGLIDLVAREIRRDQHQSHFVDWGRTLVKLGATIFAFHVAMFAMDLCELPNSISFWTPRLLMLVGILVIILRARGGGITPRTVAERPVYSIWIGYLAALSVMNVLILSGKIDEANLFPIAAVLSGFGFIAMSGHIWGGAAILGAVFLGAAMLAAFSPLYAPLIFGTTWLVSLCVLGHHYRRNG</sequence>
<dbReference type="Proteomes" id="UP000318538">
    <property type="component" value="Chromosome"/>
</dbReference>
<feature type="transmembrane region" description="Helical" evidence="7">
    <location>
        <begin position="430"/>
        <end position="450"/>
    </location>
</feature>
<evidence type="ECO:0000256" key="1">
    <source>
        <dbReference type="ARBA" id="ARBA00012513"/>
    </source>
</evidence>
<dbReference type="KEGG" id="rlc:K227x_21100"/>
<dbReference type="RefSeq" id="WP_145169345.1">
    <property type="nucleotide sequence ID" value="NZ_CP036525.1"/>
</dbReference>
<dbReference type="AlphaFoldDB" id="A0A517N9B1"/>
<dbReference type="GO" id="GO:0004674">
    <property type="term" value="F:protein serine/threonine kinase activity"/>
    <property type="evidence" value="ECO:0007669"/>
    <property type="project" value="UniProtKB-KW"/>
</dbReference>
<accession>A0A517N9B1</accession>
<protein>
    <recommendedName>
        <fullName evidence="1">non-specific serine/threonine protein kinase</fullName>
        <ecNumber evidence="1">2.7.11.1</ecNumber>
    </recommendedName>
</protein>
<keyword evidence="7" id="KW-0472">Membrane</keyword>
<dbReference type="OrthoDB" id="6111975at2"/>
<keyword evidence="7" id="KW-1133">Transmembrane helix</keyword>
<dbReference type="FunFam" id="1.10.510.10:FF:000021">
    <property type="entry name" value="Serine/threonine protein kinase"/>
    <property type="match status" value="1"/>
</dbReference>
<keyword evidence="7" id="KW-0812">Transmembrane</keyword>
<evidence type="ECO:0000256" key="5">
    <source>
        <dbReference type="ARBA" id="ARBA00022777"/>
    </source>
</evidence>
<feature type="transmembrane region" description="Helical" evidence="7">
    <location>
        <begin position="462"/>
        <end position="495"/>
    </location>
</feature>
<dbReference type="GO" id="GO:0005524">
    <property type="term" value="F:ATP binding"/>
    <property type="evidence" value="ECO:0007669"/>
    <property type="project" value="UniProtKB-KW"/>
</dbReference>
<dbReference type="InterPro" id="IPR008271">
    <property type="entry name" value="Ser/Thr_kinase_AS"/>
</dbReference>
<dbReference type="Gene3D" id="1.10.510.10">
    <property type="entry name" value="Transferase(Phosphotransferase) domain 1"/>
    <property type="match status" value="1"/>
</dbReference>
<dbReference type="InterPro" id="IPR011009">
    <property type="entry name" value="Kinase-like_dom_sf"/>
</dbReference>